<dbReference type="EMBL" id="CP002418">
    <property type="protein sequence ID" value="ADU44800.1"/>
    <property type="molecule type" value="Genomic_DNA"/>
</dbReference>
<evidence type="ECO:0000313" key="2">
    <source>
        <dbReference type="Proteomes" id="UP000001402"/>
    </source>
</evidence>
<dbReference type="KEGG" id="rpx:Rpdx1_3221"/>
<gene>
    <name evidence="1" type="ordered locus">Rpdx1_3221</name>
</gene>
<evidence type="ECO:0000313" key="1">
    <source>
        <dbReference type="EMBL" id="ADU44800.1"/>
    </source>
</evidence>
<organism evidence="1 2">
    <name type="scientific">Rhodopseudomonas palustris (strain DX-1)</name>
    <dbReference type="NCBI Taxonomy" id="652103"/>
    <lineage>
        <taxon>Bacteria</taxon>
        <taxon>Pseudomonadati</taxon>
        <taxon>Pseudomonadota</taxon>
        <taxon>Alphaproteobacteria</taxon>
        <taxon>Hyphomicrobiales</taxon>
        <taxon>Nitrobacteraceae</taxon>
        <taxon>Rhodopseudomonas</taxon>
    </lineage>
</organism>
<reference evidence="1" key="1">
    <citation type="submission" date="2010-12" db="EMBL/GenBank/DDBJ databases">
        <title>Complete sequence of Rhodopseudomonas palustris DX-1.</title>
        <authorList>
            <consortium name="US DOE Joint Genome Institute"/>
            <person name="Lucas S."/>
            <person name="Copeland A."/>
            <person name="Lapidus A."/>
            <person name="Cheng J.-F."/>
            <person name="Goodwin L."/>
            <person name="Pitluck S."/>
            <person name="Misra M."/>
            <person name="Chertkov O."/>
            <person name="Detter J.C."/>
            <person name="Han C."/>
            <person name="Tapia R."/>
            <person name="Land M."/>
            <person name="Hauser L."/>
            <person name="Kyrpides N."/>
            <person name="Ivanova N."/>
            <person name="Ovchinnikova G."/>
            <person name="Logan B."/>
            <person name="Oda Y."/>
            <person name="Harwood C."/>
            <person name="Woyke T."/>
        </authorList>
    </citation>
    <scope>NUCLEOTIDE SEQUENCE [LARGE SCALE GENOMIC DNA]</scope>
    <source>
        <strain evidence="1">DX-1</strain>
    </source>
</reference>
<sequence length="219" mass="24506">MGSRLQARDRSVLAMKVEGLKMSVNAGERDEVVWIRRKRDEIDLLASSLGRWAAHLDGDGRQDAHRAVAELLSIRTVFAERLDALSSRHSIPPQIAEVTLARLSDEWAKADDEIRSFLFARVGAHRGTDDAAADDRSEQRKAAVHTALERLRQESRAAIDQAKRDLDVTVGRIASEQVRLGTFSTTSDKALKSIKANFERTRQLHDETWDNIAEILSAL</sequence>
<protein>
    <submittedName>
        <fullName evidence="1">Uncharacterized protein</fullName>
    </submittedName>
</protein>
<name>E6VPE0_RHOPX</name>
<dbReference type="Proteomes" id="UP000001402">
    <property type="component" value="Chromosome"/>
</dbReference>
<accession>E6VPE0</accession>
<dbReference type="STRING" id="652103.Rpdx1_3221"/>
<dbReference type="AlphaFoldDB" id="E6VPE0"/>
<dbReference type="HOGENOM" id="CLU_091379_0_0_5"/>
<proteinExistence type="predicted"/>